<evidence type="ECO:0000313" key="6">
    <source>
        <dbReference type="EMBL" id="MBD3867393.1"/>
    </source>
</evidence>
<feature type="domain" description="4Fe-4S ferredoxin-type" evidence="5">
    <location>
        <begin position="70"/>
        <end position="99"/>
    </location>
</feature>
<comment type="caution">
    <text evidence="6">The sequence shown here is derived from an EMBL/GenBank/DDBJ whole genome shotgun (WGS) entry which is preliminary data.</text>
</comment>
<keyword evidence="4" id="KW-0411">Iron-sulfur</keyword>
<dbReference type="Pfam" id="PF13237">
    <property type="entry name" value="Fer4_10"/>
    <property type="match status" value="1"/>
</dbReference>
<evidence type="ECO:0000256" key="3">
    <source>
        <dbReference type="ARBA" id="ARBA00023004"/>
    </source>
</evidence>
<proteinExistence type="predicted"/>
<dbReference type="Proteomes" id="UP000648239">
    <property type="component" value="Unassembled WGS sequence"/>
</dbReference>
<dbReference type="InterPro" id="IPR017896">
    <property type="entry name" value="4Fe4S_Fe-S-bd"/>
</dbReference>
<gene>
    <name evidence="6" type="ORF">IFK94_04625</name>
</gene>
<dbReference type="EMBL" id="JACXWD010000009">
    <property type="protein sequence ID" value="MBD3867393.1"/>
    <property type="molecule type" value="Genomic_DNA"/>
</dbReference>
<dbReference type="Gene3D" id="3.30.70.20">
    <property type="match status" value="1"/>
</dbReference>
<dbReference type="PROSITE" id="PS51379">
    <property type="entry name" value="4FE4S_FER_2"/>
    <property type="match status" value="2"/>
</dbReference>
<dbReference type="GO" id="GO:0046872">
    <property type="term" value="F:metal ion binding"/>
    <property type="evidence" value="ECO:0007669"/>
    <property type="project" value="UniProtKB-KW"/>
</dbReference>
<evidence type="ECO:0000259" key="5">
    <source>
        <dbReference type="PROSITE" id="PS51379"/>
    </source>
</evidence>
<dbReference type="InterPro" id="IPR017900">
    <property type="entry name" value="4Fe4S_Fe_S_CS"/>
</dbReference>
<dbReference type="AlphaFoldDB" id="A0A8J7CKN2"/>
<dbReference type="PROSITE" id="PS00198">
    <property type="entry name" value="4FE4S_FER_1"/>
    <property type="match status" value="1"/>
</dbReference>
<feature type="domain" description="4Fe-4S ferredoxin-type" evidence="5">
    <location>
        <begin position="39"/>
        <end position="69"/>
    </location>
</feature>
<keyword evidence="2" id="KW-0479">Metal-binding</keyword>
<dbReference type="PANTHER" id="PTHR43687:SF1">
    <property type="entry name" value="FERREDOXIN III"/>
    <property type="match status" value="1"/>
</dbReference>
<accession>A0A8J7CKN2</accession>
<protein>
    <submittedName>
        <fullName evidence="6">4Fe-4S dicluster domain-containing protein</fullName>
    </submittedName>
</protein>
<dbReference type="GO" id="GO:0051539">
    <property type="term" value="F:4 iron, 4 sulfur cluster binding"/>
    <property type="evidence" value="ECO:0007669"/>
    <property type="project" value="UniProtKB-KW"/>
</dbReference>
<keyword evidence="1" id="KW-0004">4Fe-4S</keyword>
<organism evidence="6 7">
    <name type="scientific">Candidatus Polarisedimenticola svalbardensis</name>
    <dbReference type="NCBI Taxonomy" id="2886004"/>
    <lineage>
        <taxon>Bacteria</taxon>
        <taxon>Pseudomonadati</taxon>
        <taxon>Acidobacteriota</taxon>
        <taxon>Candidatus Polarisedimenticolia</taxon>
        <taxon>Candidatus Polarisedimenticolales</taxon>
        <taxon>Candidatus Polarisedimenticolaceae</taxon>
        <taxon>Candidatus Polarisedimenticola</taxon>
    </lineage>
</organism>
<sequence>MITATAILVPTVLLCVYCYRKAALQERNSQADKVEPPSLLPIIDNDLCGGCGSCVEACPEGEVLGLLNGKAALIQPAKCLSHGACRDICPLEAITLENSRYGN</sequence>
<keyword evidence="3" id="KW-0408">Iron</keyword>
<reference evidence="6 7" key="1">
    <citation type="submission" date="2020-08" db="EMBL/GenBank/DDBJ databases">
        <title>Acidobacteriota in marine sediments use diverse sulfur dissimilation pathways.</title>
        <authorList>
            <person name="Wasmund K."/>
        </authorList>
    </citation>
    <scope>NUCLEOTIDE SEQUENCE [LARGE SCALE GENOMIC DNA]</scope>
    <source>
        <strain evidence="6">MAG AM4</strain>
    </source>
</reference>
<dbReference type="InterPro" id="IPR050572">
    <property type="entry name" value="Fe-S_Ferredoxin"/>
</dbReference>
<dbReference type="SUPFAM" id="SSF54862">
    <property type="entry name" value="4Fe-4S ferredoxins"/>
    <property type="match status" value="1"/>
</dbReference>
<evidence type="ECO:0000256" key="2">
    <source>
        <dbReference type="ARBA" id="ARBA00022723"/>
    </source>
</evidence>
<name>A0A8J7CKN2_9BACT</name>
<evidence type="ECO:0000256" key="1">
    <source>
        <dbReference type="ARBA" id="ARBA00022485"/>
    </source>
</evidence>
<evidence type="ECO:0000313" key="7">
    <source>
        <dbReference type="Proteomes" id="UP000648239"/>
    </source>
</evidence>
<dbReference type="PANTHER" id="PTHR43687">
    <property type="entry name" value="ADENYLYLSULFATE REDUCTASE, BETA SUBUNIT"/>
    <property type="match status" value="1"/>
</dbReference>
<evidence type="ECO:0000256" key="4">
    <source>
        <dbReference type="ARBA" id="ARBA00023014"/>
    </source>
</evidence>